<evidence type="ECO:0000259" key="3">
    <source>
        <dbReference type="SMART" id="SM01008"/>
    </source>
</evidence>
<feature type="domain" description="Aldehyde oxidase/xanthine dehydrogenase a/b hammerhead" evidence="3">
    <location>
        <begin position="21"/>
        <end position="132"/>
    </location>
</feature>
<dbReference type="Pfam" id="PF02738">
    <property type="entry name" value="MoCoBD_1"/>
    <property type="match status" value="1"/>
</dbReference>
<dbReference type="GO" id="GO:0005506">
    <property type="term" value="F:iron ion binding"/>
    <property type="evidence" value="ECO:0007669"/>
    <property type="project" value="InterPro"/>
</dbReference>
<dbReference type="GeneID" id="80535429"/>
<dbReference type="PANTHER" id="PTHR11908">
    <property type="entry name" value="XANTHINE DEHYDROGENASE"/>
    <property type="match status" value="1"/>
</dbReference>
<keyword evidence="4" id="KW-0614">Plasmid</keyword>
<keyword evidence="2" id="KW-0560">Oxidoreductase</keyword>
<keyword evidence="5" id="KW-1185">Reference proteome</keyword>
<evidence type="ECO:0000256" key="1">
    <source>
        <dbReference type="ARBA" id="ARBA00022505"/>
    </source>
</evidence>
<keyword evidence="1" id="KW-0500">Molybdenum</keyword>
<dbReference type="PANTHER" id="PTHR11908:SF132">
    <property type="entry name" value="ALDEHYDE OXIDASE 1-RELATED"/>
    <property type="match status" value="1"/>
</dbReference>
<dbReference type="Proteomes" id="UP000236584">
    <property type="component" value="Plasmid unnamed1"/>
</dbReference>
<dbReference type="Pfam" id="PF01315">
    <property type="entry name" value="Ald_Xan_dh_C"/>
    <property type="match status" value="1"/>
</dbReference>
<dbReference type="OrthoDB" id="57164at2157"/>
<proteinExistence type="predicted"/>
<dbReference type="KEGG" id="srub:C2R22_21610"/>
<name>A0A2I8VQH0_9EURY</name>
<dbReference type="InterPro" id="IPR008274">
    <property type="entry name" value="AldOxase/xan_DH_MoCoBD1"/>
</dbReference>
<dbReference type="Gene3D" id="3.90.1170.50">
    <property type="entry name" value="Aldehyde oxidase/xanthine dehydrogenase, a/b hammerhead"/>
    <property type="match status" value="1"/>
</dbReference>
<dbReference type="AlphaFoldDB" id="A0A2I8VQH0"/>
<dbReference type="InterPro" id="IPR037165">
    <property type="entry name" value="AldOxase/xan_DH_Mopterin-bd_sf"/>
</dbReference>
<dbReference type="Gene3D" id="3.30.365.10">
    <property type="entry name" value="Aldehyde oxidase/xanthine dehydrogenase, molybdopterin binding domain"/>
    <property type="match status" value="3"/>
</dbReference>
<dbReference type="InterPro" id="IPR016208">
    <property type="entry name" value="Ald_Oxase/xanthine_DH-like"/>
</dbReference>
<dbReference type="SUPFAM" id="SSF56003">
    <property type="entry name" value="Molybdenum cofactor-binding domain"/>
    <property type="match status" value="1"/>
</dbReference>
<dbReference type="RefSeq" id="WP_103427862.1">
    <property type="nucleotide sequence ID" value="NZ_CP026310.1"/>
</dbReference>
<evidence type="ECO:0000313" key="4">
    <source>
        <dbReference type="EMBL" id="AUV84173.1"/>
    </source>
</evidence>
<dbReference type="GO" id="GO:0016491">
    <property type="term" value="F:oxidoreductase activity"/>
    <property type="evidence" value="ECO:0007669"/>
    <property type="project" value="UniProtKB-KW"/>
</dbReference>
<geneLocation type="plasmid" evidence="4">
    <name>unnamed1</name>
</geneLocation>
<dbReference type="SUPFAM" id="SSF54665">
    <property type="entry name" value="CO dehydrogenase molybdoprotein N-domain-like"/>
    <property type="match status" value="1"/>
</dbReference>
<dbReference type="InterPro" id="IPR000674">
    <property type="entry name" value="Ald_Oxase/Xan_DH_a/b"/>
</dbReference>
<evidence type="ECO:0000256" key="2">
    <source>
        <dbReference type="ARBA" id="ARBA00023002"/>
    </source>
</evidence>
<reference evidence="4 5" key="1">
    <citation type="submission" date="2018-01" db="EMBL/GenBank/DDBJ databases">
        <title>Complete genome sequence of Salinigranum rubrum GX10T, an extremely halophilic archaeon isolated from a marine solar saltern.</title>
        <authorList>
            <person name="Han S."/>
        </authorList>
    </citation>
    <scope>NUCLEOTIDE SEQUENCE [LARGE SCALE GENOMIC DNA]</scope>
    <source>
        <strain evidence="4 5">GX10</strain>
        <plasmid evidence="5">Plasmid unnamed1</plasmid>
    </source>
</reference>
<sequence length="446" mass="49615">MKELKSVGTTIKRRDGEGHIKGQTEYVDDIPFQNLKHLHAVRSPVAHAEIKGLDFSAAEEVDGFVDYLTHEDVPNNLYTILRLVGVGPDEEPLLAEDRVRYEGEPIAAVIADSKGAAMEAASKVEVDLEELPAVFDVEEALEDDAPILKDWGTNHFEFEGHHCRRVRRGDVDAAFEEADHIVEGRYQTSPIEQAPTETTSATAKPEANGRFTVHTNTQALFFSLDNTAITLDIPFEKLQFKGGTVGGGFGGKVDVIVEQLATLGAKKTGYPVRYKFTREEEMKVSSPRGAWRMYFKDGVTDDGEIIAREVTSYADAGAYNRHTPYAVTKHAANLAGPYNIPNAKFDCYCVYTNKQPSSAMRGFGVTPCSFAIENHMDKIADELGLDRWEVRFKNAYKNGDITPHRKEVEDASLIECMQSTAEMIDVDLPEEFKQMSSLENTEEHNV</sequence>
<dbReference type="SMART" id="SM01008">
    <property type="entry name" value="Ald_Xan_dh_C"/>
    <property type="match status" value="1"/>
</dbReference>
<dbReference type="EMBL" id="CP026310">
    <property type="protein sequence ID" value="AUV84173.1"/>
    <property type="molecule type" value="Genomic_DNA"/>
</dbReference>
<evidence type="ECO:0000313" key="5">
    <source>
        <dbReference type="Proteomes" id="UP000236584"/>
    </source>
</evidence>
<accession>A0A2I8VQH0</accession>
<gene>
    <name evidence="4" type="ORF">C2R22_21610</name>
</gene>
<organism evidence="4 5">
    <name type="scientific">Salinigranum rubrum</name>
    <dbReference type="NCBI Taxonomy" id="755307"/>
    <lineage>
        <taxon>Archaea</taxon>
        <taxon>Methanobacteriati</taxon>
        <taxon>Methanobacteriota</taxon>
        <taxon>Stenosarchaea group</taxon>
        <taxon>Halobacteria</taxon>
        <taxon>Halobacteriales</taxon>
        <taxon>Haloferacaceae</taxon>
        <taxon>Salinigranum</taxon>
    </lineage>
</organism>
<protein>
    <submittedName>
        <fullName evidence="4">Xanthine dehydrogenase family protein molybdopterin-binding subunit</fullName>
    </submittedName>
</protein>
<dbReference type="InterPro" id="IPR036856">
    <property type="entry name" value="Ald_Oxase/Xan_DH_a/b_sf"/>
</dbReference>